<dbReference type="CDD" id="cd06869">
    <property type="entry name" value="PX_UP2_fungi"/>
    <property type="match status" value="1"/>
</dbReference>
<keyword evidence="1" id="KW-0175">Coiled coil</keyword>
<evidence type="ECO:0000256" key="2">
    <source>
        <dbReference type="SAM" id="MobiDB-lite"/>
    </source>
</evidence>
<dbReference type="AlphaFoldDB" id="A0A8H7UG47"/>
<dbReference type="Gene3D" id="3.30.1520.10">
    <property type="entry name" value="Phox-like domain"/>
    <property type="match status" value="1"/>
</dbReference>
<dbReference type="PANTHER" id="PTHR47185">
    <property type="entry name" value="PX DOMAIN-CONTAINING PROTEIN YPR097W"/>
    <property type="match status" value="1"/>
</dbReference>
<dbReference type="PROSITE" id="PS50195">
    <property type="entry name" value="PX"/>
    <property type="match status" value="1"/>
</dbReference>
<proteinExistence type="predicted"/>
<name>A0A8H7UG47_MORIS</name>
<dbReference type="GO" id="GO:0035091">
    <property type="term" value="F:phosphatidylinositol binding"/>
    <property type="evidence" value="ECO:0007669"/>
    <property type="project" value="InterPro"/>
</dbReference>
<feature type="coiled-coil region" evidence="1">
    <location>
        <begin position="311"/>
        <end position="338"/>
    </location>
</feature>
<dbReference type="InterPro" id="IPR047168">
    <property type="entry name" value="LEC1-like"/>
</dbReference>
<reference evidence="4" key="1">
    <citation type="submission" date="2020-12" db="EMBL/GenBank/DDBJ databases">
        <title>Metabolic potential, ecology and presence of endohyphal bacteria is reflected in genomic diversity of Mucoromycotina.</title>
        <authorList>
            <person name="Muszewska A."/>
            <person name="Okrasinska A."/>
            <person name="Steczkiewicz K."/>
            <person name="Drgas O."/>
            <person name="Orlowska M."/>
            <person name="Perlinska-Lenart U."/>
            <person name="Aleksandrzak-Piekarczyk T."/>
            <person name="Szatraj K."/>
            <person name="Zielenkiewicz U."/>
            <person name="Pilsyk S."/>
            <person name="Malc E."/>
            <person name="Mieczkowski P."/>
            <person name="Kruszewska J.S."/>
            <person name="Biernat P."/>
            <person name="Pawlowska J."/>
        </authorList>
    </citation>
    <scope>NUCLEOTIDE SEQUENCE</scope>
    <source>
        <strain evidence="4">WA0000067209</strain>
    </source>
</reference>
<dbReference type="SUPFAM" id="SSF64268">
    <property type="entry name" value="PX domain"/>
    <property type="match status" value="1"/>
</dbReference>
<dbReference type="EMBL" id="JAEPQZ010000008">
    <property type="protein sequence ID" value="KAG2177984.1"/>
    <property type="molecule type" value="Genomic_DNA"/>
</dbReference>
<organism evidence="4 5">
    <name type="scientific">Mortierella isabellina</name>
    <name type="common">Filamentous fungus</name>
    <name type="synonym">Umbelopsis isabellina</name>
    <dbReference type="NCBI Taxonomy" id="91625"/>
    <lineage>
        <taxon>Eukaryota</taxon>
        <taxon>Fungi</taxon>
        <taxon>Fungi incertae sedis</taxon>
        <taxon>Mucoromycota</taxon>
        <taxon>Mucoromycotina</taxon>
        <taxon>Umbelopsidomycetes</taxon>
        <taxon>Umbelopsidales</taxon>
        <taxon>Umbelopsidaceae</taxon>
        <taxon>Umbelopsis</taxon>
    </lineage>
</organism>
<dbReference type="InterPro" id="IPR036871">
    <property type="entry name" value="PX_dom_sf"/>
</dbReference>
<feature type="domain" description="PX" evidence="3">
    <location>
        <begin position="175"/>
        <end position="292"/>
    </location>
</feature>
<dbReference type="InterPro" id="IPR001683">
    <property type="entry name" value="PX_dom"/>
</dbReference>
<evidence type="ECO:0000256" key="1">
    <source>
        <dbReference type="SAM" id="Coils"/>
    </source>
</evidence>
<dbReference type="PANTHER" id="PTHR47185:SF1">
    <property type="entry name" value="PX DOMAIN-CONTAINING PROTEIN YPR097W"/>
    <property type="match status" value="1"/>
</dbReference>
<evidence type="ECO:0000313" key="5">
    <source>
        <dbReference type="Proteomes" id="UP000654370"/>
    </source>
</evidence>
<accession>A0A8H7UG47</accession>
<keyword evidence="5" id="KW-1185">Reference proteome</keyword>
<feature type="region of interest" description="Disordered" evidence="2">
    <location>
        <begin position="789"/>
        <end position="833"/>
    </location>
</feature>
<feature type="non-terminal residue" evidence="4">
    <location>
        <position position="1"/>
    </location>
</feature>
<dbReference type="Proteomes" id="UP000654370">
    <property type="component" value="Unassembled WGS sequence"/>
</dbReference>
<gene>
    <name evidence="4" type="ORF">INT43_003237</name>
</gene>
<protein>
    <recommendedName>
        <fullName evidence="3">PX domain-containing protein</fullName>
    </recommendedName>
</protein>
<dbReference type="SMART" id="SM00312">
    <property type="entry name" value="PX"/>
    <property type="match status" value="1"/>
</dbReference>
<evidence type="ECO:0000313" key="4">
    <source>
        <dbReference type="EMBL" id="KAG2177984.1"/>
    </source>
</evidence>
<evidence type="ECO:0000259" key="3">
    <source>
        <dbReference type="PROSITE" id="PS50195"/>
    </source>
</evidence>
<dbReference type="InterPro" id="IPR024554">
    <property type="entry name" value="LEC1-like_C"/>
</dbReference>
<dbReference type="InterPro" id="IPR024555">
    <property type="entry name" value="PX-associated"/>
</dbReference>
<sequence>YDLDPKETHYLKRELVTQEIHSELEKLVQSASFQILLDQNTPLAESELPFLRYIFNTLVLDFPFLKKEQDDKFWVKCETFLTEFQKRRIASSDKNEQSQRKRMEYKMEKMIVILLGAAIKTVQGKEEGIKVDQQMLSQSKTEEQKRQDNRLTRDLIDLENEDNYMQWVGTNGLDINIVTVREVGEKRTLREKPHAEFIVQTYFEHDEDPNVAIYVAKRHGQFRQLQDDLKKKFPTIDIPHVPAKSRDSEKSHALREKDRLSLRAFLHRVAIHPRLADSDVFLEFLRADSIELNEDERNDMENRKRIDKIRLEEEKKFKVEVDKQVEQLNEQLETLKKKVLAPGGLTEMFNDVKTSERIQDLPSSLQTAFEWGKINFAFVLHTHFVTSDAATENLMNLKRTHALIPYRTLRTILKISNPMAMVKGVLDLFMAQPFGGRSLFQRIIMANLIEETKEAQKNIDTVEKTIDDSGLCKKIYNSVYEASDAIIEIEENEDLSPIMKTLSLLQNDDIEPPLTAQQITKVAFAAQKNQKESRRLVKRLHQLYVLYMRKRDQEMLTELVFQGNTGDLLKDIFAIFYQPLAQVYKAANIGDSIVELSAFIDDLILFVEQIDVDGKHLSLAYFTCTCTCTCKLTLTTSLPDVGNTVQPFIQLITKHEHSFYRFVHNVHAQDKTGLFDDLLAYIDKLFSMMANGLPGKVDMEKLVKENLEDPQYPELKKEINTLCNYHLERKIKHMQRTRRKVLEGTGISAELEVDSEQTMLELMGDKNATMGVMDDMEELDFLSDSDLSDDEEDALYSSDDSINEDQDEAAVMRKEQQRRQKLDDESAIPPPKLAVLPKLKPAFTRAVASLMT</sequence>
<dbReference type="OrthoDB" id="18320at2759"/>
<dbReference type="Pfam" id="PF00787">
    <property type="entry name" value="PX"/>
    <property type="match status" value="1"/>
</dbReference>
<dbReference type="Pfam" id="PF12825">
    <property type="entry name" value="DUF3818"/>
    <property type="match status" value="2"/>
</dbReference>
<comment type="caution">
    <text evidence="4">The sequence shown here is derived from an EMBL/GenBank/DDBJ whole genome shotgun (WGS) entry which is preliminary data.</text>
</comment>
<feature type="compositionally biased region" description="Basic and acidic residues" evidence="2">
    <location>
        <begin position="810"/>
        <end position="824"/>
    </location>
</feature>
<dbReference type="Pfam" id="PF12828">
    <property type="entry name" value="PXB"/>
    <property type="match status" value="1"/>
</dbReference>